<accession>A0ABU0TBV9</accession>
<reference evidence="2 3" key="1">
    <citation type="submission" date="2023-07" db="EMBL/GenBank/DDBJ databases">
        <title>Comparative genomics of wheat-associated soil bacteria to identify genetic determinants of phenazine resistance.</title>
        <authorList>
            <person name="Mouncey N."/>
        </authorList>
    </citation>
    <scope>NUCLEOTIDE SEQUENCE [LARGE SCALE GENOMIC DNA]</scope>
    <source>
        <strain evidence="2 3">V2I4</strain>
    </source>
</reference>
<feature type="region of interest" description="Disordered" evidence="1">
    <location>
        <begin position="1"/>
        <end position="25"/>
    </location>
</feature>
<evidence type="ECO:0000256" key="1">
    <source>
        <dbReference type="SAM" id="MobiDB-lite"/>
    </source>
</evidence>
<name>A0ABU0TBV9_9ACTN</name>
<proteinExistence type="predicted"/>
<comment type="caution">
    <text evidence="2">The sequence shown here is derived from an EMBL/GenBank/DDBJ whole genome shotgun (WGS) entry which is preliminary data.</text>
</comment>
<protein>
    <submittedName>
        <fullName evidence="2">Uncharacterized protein</fullName>
    </submittedName>
</protein>
<dbReference type="EMBL" id="JAUSZI010000002">
    <property type="protein sequence ID" value="MDQ1033299.1"/>
    <property type="molecule type" value="Genomic_DNA"/>
</dbReference>
<organism evidence="2 3">
    <name type="scientific">Streptomyces umbrinus</name>
    <dbReference type="NCBI Taxonomy" id="67370"/>
    <lineage>
        <taxon>Bacteria</taxon>
        <taxon>Bacillati</taxon>
        <taxon>Actinomycetota</taxon>
        <taxon>Actinomycetes</taxon>
        <taxon>Kitasatosporales</taxon>
        <taxon>Streptomycetaceae</taxon>
        <taxon>Streptomyces</taxon>
        <taxon>Streptomyces phaeochromogenes group</taxon>
    </lineage>
</organism>
<keyword evidence="3" id="KW-1185">Reference proteome</keyword>
<gene>
    <name evidence="2" type="ORF">QF035_010881</name>
</gene>
<evidence type="ECO:0000313" key="3">
    <source>
        <dbReference type="Proteomes" id="UP001230328"/>
    </source>
</evidence>
<sequence>MVWGSGHDAGTFSPDPCTRTGPRVPGQLGEDVGWSCALVRLLGDGTLPRRPLVPLRRVFAVPEVVAEMAESLVRSWRTPAGEYGAEWDQAREVRTAIEAFRQSVR</sequence>
<evidence type="ECO:0000313" key="2">
    <source>
        <dbReference type="EMBL" id="MDQ1033299.1"/>
    </source>
</evidence>
<dbReference type="Proteomes" id="UP001230328">
    <property type="component" value="Unassembled WGS sequence"/>
</dbReference>